<comment type="caution">
    <text evidence="1">The sequence shown here is derived from an EMBL/GenBank/DDBJ whole genome shotgun (WGS) entry which is preliminary data.</text>
</comment>
<gene>
    <name evidence="1" type="ORF">EAE98_011866</name>
</gene>
<keyword evidence="2" id="KW-1185">Reference proteome</keyword>
<protein>
    <submittedName>
        <fullName evidence="1">Uncharacterized protein</fullName>
    </submittedName>
</protein>
<organism evidence="1 2">
    <name type="scientific">Botrytis deweyae</name>
    <dbReference type="NCBI Taxonomy" id="2478750"/>
    <lineage>
        <taxon>Eukaryota</taxon>
        <taxon>Fungi</taxon>
        <taxon>Dikarya</taxon>
        <taxon>Ascomycota</taxon>
        <taxon>Pezizomycotina</taxon>
        <taxon>Leotiomycetes</taxon>
        <taxon>Helotiales</taxon>
        <taxon>Sclerotiniaceae</taxon>
        <taxon>Botrytis</taxon>
    </lineage>
</organism>
<dbReference type="Proteomes" id="UP000783213">
    <property type="component" value="Unassembled WGS sequence"/>
</dbReference>
<accession>A0ABQ7I4Q4</accession>
<dbReference type="GeneID" id="62238637"/>
<proteinExistence type="predicted"/>
<reference evidence="1 2" key="1">
    <citation type="journal article" date="2020" name="Genome Biol. Evol.">
        <title>Comparative genomics of Sclerotiniaceae.</title>
        <authorList>
            <person name="Valero Jimenez C.A."/>
            <person name="Steentjes M."/>
            <person name="Scholten O.E."/>
            <person name="Van Kan J.A.L."/>
        </authorList>
    </citation>
    <scope>NUCLEOTIDE SEQUENCE [LARGE SCALE GENOMIC DNA]</scope>
    <source>
        <strain evidence="1 2">B1</strain>
    </source>
</reference>
<sequence>MSHRRSTISTQTKVKAFFDYKRTLISREGSRPLTFAPPSTRAAAVEYRASAPSTSSSESAGLVTSSRAENLAYLSAYPPITQSTYQYGTL</sequence>
<dbReference type="EMBL" id="RCSX01000054">
    <property type="protein sequence ID" value="KAF7911751.1"/>
    <property type="molecule type" value="Genomic_DNA"/>
</dbReference>
<evidence type="ECO:0000313" key="2">
    <source>
        <dbReference type="Proteomes" id="UP000783213"/>
    </source>
</evidence>
<evidence type="ECO:0000313" key="1">
    <source>
        <dbReference type="EMBL" id="KAF7911751.1"/>
    </source>
</evidence>
<dbReference type="RefSeq" id="XP_038804142.1">
    <property type="nucleotide sequence ID" value="XM_038959489.1"/>
</dbReference>
<name>A0ABQ7I4Q4_9HELO</name>